<dbReference type="Pfam" id="PF00702">
    <property type="entry name" value="Hydrolase"/>
    <property type="match status" value="1"/>
</dbReference>
<evidence type="ECO:0000313" key="1">
    <source>
        <dbReference type="EMBL" id="HJB38573.1"/>
    </source>
</evidence>
<dbReference type="NCBIfam" id="TIGR01668">
    <property type="entry name" value="YqeG_hyp_ppase"/>
    <property type="match status" value="1"/>
</dbReference>
<comment type="caution">
    <text evidence="1">The sequence shown here is derived from an EMBL/GenBank/DDBJ whole genome shotgun (WGS) entry which is preliminary data.</text>
</comment>
<reference evidence="1" key="2">
    <citation type="submission" date="2021-04" db="EMBL/GenBank/DDBJ databases">
        <authorList>
            <person name="Gilroy R."/>
        </authorList>
    </citation>
    <scope>NUCLEOTIDE SEQUENCE</scope>
    <source>
        <strain evidence="1">ChiBcolR8-3208</strain>
    </source>
</reference>
<dbReference type="GO" id="GO:0005737">
    <property type="term" value="C:cytoplasm"/>
    <property type="evidence" value="ECO:0007669"/>
    <property type="project" value="TreeGrafter"/>
</dbReference>
<dbReference type="InterPro" id="IPR036412">
    <property type="entry name" value="HAD-like_sf"/>
</dbReference>
<name>A0A9D2M1E1_9FIRM</name>
<gene>
    <name evidence="1" type="ORF">H9942_10995</name>
</gene>
<dbReference type="PANTHER" id="PTHR19288">
    <property type="entry name" value="4-NITROPHENYLPHOSPHATASE-RELATED"/>
    <property type="match status" value="1"/>
</dbReference>
<dbReference type="InterPro" id="IPR010021">
    <property type="entry name" value="PGPP1/Gep4"/>
</dbReference>
<evidence type="ECO:0000313" key="2">
    <source>
        <dbReference type="Proteomes" id="UP000824214"/>
    </source>
</evidence>
<accession>A0A9D2M1E1</accession>
<dbReference type="Proteomes" id="UP000824214">
    <property type="component" value="Unassembled WGS sequence"/>
</dbReference>
<dbReference type="Gene3D" id="3.40.50.1000">
    <property type="entry name" value="HAD superfamily/HAD-like"/>
    <property type="match status" value="1"/>
</dbReference>
<protein>
    <submittedName>
        <fullName evidence="1">YqeG family HAD IIIA-type phosphatase</fullName>
    </submittedName>
</protein>
<reference evidence="1" key="1">
    <citation type="journal article" date="2021" name="PeerJ">
        <title>Extensive microbial diversity within the chicken gut microbiome revealed by metagenomics and culture.</title>
        <authorList>
            <person name="Gilroy R."/>
            <person name="Ravi A."/>
            <person name="Getino M."/>
            <person name="Pursley I."/>
            <person name="Horton D.L."/>
            <person name="Alikhan N.F."/>
            <person name="Baker D."/>
            <person name="Gharbi K."/>
            <person name="Hall N."/>
            <person name="Watson M."/>
            <person name="Adriaenssens E.M."/>
            <person name="Foster-Nyarko E."/>
            <person name="Jarju S."/>
            <person name="Secka A."/>
            <person name="Antonio M."/>
            <person name="Oren A."/>
            <person name="Chaudhuri R.R."/>
            <person name="La Ragione R."/>
            <person name="Hildebrand F."/>
            <person name="Pallen M.J."/>
        </authorList>
    </citation>
    <scope>NUCLEOTIDE SEQUENCE</scope>
    <source>
        <strain evidence="1">ChiBcolR8-3208</strain>
    </source>
</reference>
<dbReference type="InterPro" id="IPR006549">
    <property type="entry name" value="HAD-SF_hydro_IIIA"/>
</dbReference>
<dbReference type="EMBL" id="DWXZ01000232">
    <property type="protein sequence ID" value="HJB38573.1"/>
    <property type="molecule type" value="Genomic_DNA"/>
</dbReference>
<dbReference type="InterPro" id="IPR023214">
    <property type="entry name" value="HAD_sf"/>
</dbReference>
<organism evidence="1 2">
    <name type="scientific">Candidatus Acutalibacter ornithocaccae</name>
    <dbReference type="NCBI Taxonomy" id="2838416"/>
    <lineage>
        <taxon>Bacteria</taxon>
        <taxon>Bacillati</taxon>
        <taxon>Bacillota</taxon>
        <taxon>Clostridia</taxon>
        <taxon>Eubacteriales</taxon>
        <taxon>Acutalibacteraceae</taxon>
        <taxon>Acutalibacter</taxon>
    </lineage>
</organism>
<dbReference type="GO" id="GO:0008962">
    <property type="term" value="F:phosphatidylglycerophosphatase activity"/>
    <property type="evidence" value="ECO:0007669"/>
    <property type="project" value="InterPro"/>
</dbReference>
<sequence length="168" mass="18707">MHIFQPTAVRERVTEITPQFLQSLGVRALLLDVDNTLATYTSHAPSPGALEWVKAMGEAGFRMIIISNNFKGRVGSFGAVFGLDTLSFALKPLPVGYLRAAKRLRVKPQECVIIGDQIFTDIVGANLCGMKSVLLSPIEPEEGFTFKVRRHFERGLREKFSSRKEVLK</sequence>
<dbReference type="PANTHER" id="PTHR19288:SF25">
    <property type="entry name" value="PHOSPHATIDYLGLYCEROPHOSPHATASE GEP4, MITOCHONDRIAL"/>
    <property type="match status" value="1"/>
</dbReference>
<dbReference type="AlphaFoldDB" id="A0A9D2M1E1"/>
<dbReference type="SUPFAM" id="SSF56784">
    <property type="entry name" value="HAD-like"/>
    <property type="match status" value="1"/>
</dbReference>
<dbReference type="NCBIfam" id="TIGR01662">
    <property type="entry name" value="HAD-SF-IIIA"/>
    <property type="match status" value="1"/>
</dbReference>
<proteinExistence type="predicted"/>